<reference evidence="3 4" key="1">
    <citation type="submission" date="2020-03" db="EMBL/GenBank/DDBJ databases">
        <title>Draft Genome Sequence of Cudoniella acicularis.</title>
        <authorList>
            <person name="Buettner E."/>
            <person name="Kellner H."/>
        </authorList>
    </citation>
    <scope>NUCLEOTIDE SEQUENCE [LARGE SCALE GENOMIC DNA]</scope>
    <source>
        <strain evidence="3 4">DSM 108380</strain>
    </source>
</reference>
<evidence type="ECO:0000256" key="2">
    <source>
        <dbReference type="SAM" id="MobiDB-lite"/>
    </source>
</evidence>
<proteinExistence type="predicted"/>
<protein>
    <submittedName>
        <fullName evidence="3">Uncharacterized protein</fullName>
    </submittedName>
</protein>
<dbReference type="EMBL" id="JAAMPI010000036">
    <property type="protein sequence ID" value="KAF4637095.1"/>
    <property type="molecule type" value="Genomic_DNA"/>
</dbReference>
<evidence type="ECO:0000313" key="4">
    <source>
        <dbReference type="Proteomes" id="UP000566819"/>
    </source>
</evidence>
<keyword evidence="1" id="KW-0175">Coiled coil</keyword>
<keyword evidence="4" id="KW-1185">Reference proteome</keyword>
<organism evidence="3 4">
    <name type="scientific">Cudoniella acicularis</name>
    <dbReference type="NCBI Taxonomy" id="354080"/>
    <lineage>
        <taxon>Eukaryota</taxon>
        <taxon>Fungi</taxon>
        <taxon>Dikarya</taxon>
        <taxon>Ascomycota</taxon>
        <taxon>Pezizomycotina</taxon>
        <taxon>Leotiomycetes</taxon>
        <taxon>Helotiales</taxon>
        <taxon>Tricladiaceae</taxon>
        <taxon>Cudoniella</taxon>
    </lineage>
</organism>
<feature type="compositionally biased region" description="Polar residues" evidence="2">
    <location>
        <begin position="347"/>
        <end position="375"/>
    </location>
</feature>
<gene>
    <name evidence="3" type="ORF">G7Y89_g1001</name>
</gene>
<comment type="caution">
    <text evidence="3">The sequence shown here is derived from an EMBL/GenBank/DDBJ whole genome shotgun (WGS) entry which is preliminary data.</text>
</comment>
<evidence type="ECO:0000256" key="1">
    <source>
        <dbReference type="SAM" id="Coils"/>
    </source>
</evidence>
<name>A0A8H4W9X9_9HELO</name>
<dbReference type="AlphaFoldDB" id="A0A8H4W9X9"/>
<evidence type="ECO:0000313" key="3">
    <source>
        <dbReference type="EMBL" id="KAF4637095.1"/>
    </source>
</evidence>
<dbReference type="OrthoDB" id="4777753at2759"/>
<feature type="region of interest" description="Disordered" evidence="2">
    <location>
        <begin position="344"/>
        <end position="407"/>
    </location>
</feature>
<dbReference type="Proteomes" id="UP000566819">
    <property type="component" value="Unassembled WGS sequence"/>
</dbReference>
<feature type="compositionally biased region" description="Polar residues" evidence="2">
    <location>
        <begin position="397"/>
        <end position="407"/>
    </location>
</feature>
<feature type="coiled-coil region" evidence="1">
    <location>
        <begin position="227"/>
        <end position="261"/>
    </location>
</feature>
<accession>A0A8H4W9X9</accession>
<sequence length="490" mass="54191">MSNNPPKAMTGNRGNQASYTCTNATQQWLNTFPENGPAPKLTPTDERKAIGCGNCRNQSHLARICVRPGPSGYIECCGICDGNGHCIDECDRLEGVGRPKVLANMINMMVKNRNGLPPFQTRYIRWEDLPGATQCMNHPLTPQQAIHEEQQGRWNNHDYASWITVRDPTSRKTILRQAFGGNMLTPAQQHILRGHASLAPSQAFFSPPSSSFTFRQALPGSSPGGDLAYLQEELRIARQEIQTLRDENKRLKYQKDLLQQQALYAFQQAFRVASGGLPGTMDPDMLRYAGMPALRPQDSPPESEELEGQAKACKLHAQDTAGLTSRRSARDVCAEIEFSAPRGYRRSQLQAQSPGTEFAGPSSQYIPNRPSSPNETEFAGPSNRDAILMPPPPTPLASRQATPSTRQEPSEFLYGIEAILARGLLGVFIPFGNSPLLEMLIRDLLEAIKIEDMLIPTLVQCLTPRDAADMMFHLFLTASSTRLLGYAMHD</sequence>